<protein>
    <recommendedName>
        <fullName evidence="3">Protein FAR1-RELATED SEQUENCE</fullName>
    </recommendedName>
</protein>
<sequence>MMEFEEGELGDLEFGEKSAEIGVVFPKARHRLCLWHLYQNAVSHFGKLKGDKVFNDLFNKCMSGCSNEGQFEECWSSMISMYCLQDNSWFRRLYGIREKWSTAFNKDVRGMRSVASTLPEDFSYALGAENTRLLHQKEMDEICERGIMGQA</sequence>
<reference evidence="2" key="1">
    <citation type="journal article" date="2024" name="IScience">
        <title>Strigolactones Initiate the Formation of Haustorium-like Structures in Castilleja.</title>
        <authorList>
            <person name="Buerger M."/>
            <person name="Peterson D."/>
            <person name="Chory J."/>
        </authorList>
    </citation>
    <scope>NUCLEOTIDE SEQUENCE [LARGE SCALE GENOMIC DNA]</scope>
</reference>
<accession>A0ABD3CJU4</accession>
<dbReference type="Proteomes" id="UP001632038">
    <property type="component" value="Unassembled WGS sequence"/>
</dbReference>
<comment type="caution">
    <text evidence="1">The sequence shown here is derived from an EMBL/GenBank/DDBJ whole genome shotgun (WGS) entry which is preliminary data.</text>
</comment>
<keyword evidence="2" id="KW-1185">Reference proteome</keyword>
<dbReference type="AlphaFoldDB" id="A0ABD3CJU4"/>
<dbReference type="EMBL" id="JAVIJP010000034">
    <property type="protein sequence ID" value="KAL3629819.1"/>
    <property type="molecule type" value="Genomic_DNA"/>
</dbReference>
<proteinExistence type="predicted"/>
<gene>
    <name evidence="1" type="ORF">CASFOL_027041</name>
</gene>
<evidence type="ECO:0000313" key="2">
    <source>
        <dbReference type="Proteomes" id="UP001632038"/>
    </source>
</evidence>
<dbReference type="PANTHER" id="PTHR47718">
    <property type="entry name" value="OS01G0519700 PROTEIN"/>
    <property type="match status" value="1"/>
</dbReference>
<evidence type="ECO:0008006" key="3">
    <source>
        <dbReference type="Google" id="ProtNLM"/>
    </source>
</evidence>
<dbReference type="PANTHER" id="PTHR47718:SF17">
    <property type="entry name" value="PROTEIN FAR1-RELATED SEQUENCE 5-LIKE"/>
    <property type="match status" value="1"/>
</dbReference>
<evidence type="ECO:0000313" key="1">
    <source>
        <dbReference type="EMBL" id="KAL3629819.1"/>
    </source>
</evidence>
<organism evidence="1 2">
    <name type="scientific">Castilleja foliolosa</name>
    <dbReference type="NCBI Taxonomy" id="1961234"/>
    <lineage>
        <taxon>Eukaryota</taxon>
        <taxon>Viridiplantae</taxon>
        <taxon>Streptophyta</taxon>
        <taxon>Embryophyta</taxon>
        <taxon>Tracheophyta</taxon>
        <taxon>Spermatophyta</taxon>
        <taxon>Magnoliopsida</taxon>
        <taxon>eudicotyledons</taxon>
        <taxon>Gunneridae</taxon>
        <taxon>Pentapetalae</taxon>
        <taxon>asterids</taxon>
        <taxon>lamiids</taxon>
        <taxon>Lamiales</taxon>
        <taxon>Orobanchaceae</taxon>
        <taxon>Pedicularideae</taxon>
        <taxon>Castillejinae</taxon>
        <taxon>Castilleja</taxon>
    </lineage>
</organism>
<name>A0ABD3CJU4_9LAMI</name>